<name>A0A7J9M3C4_GOSSC</name>
<organism evidence="1 2">
    <name type="scientific">Gossypium schwendimanii</name>
    <name type="common">Cotton</name>
    <dbReference type="NCBI Taxonomy" id="34291"/>
    <lineage>
        <taxon>Eukaryota</taxon>
        <taxon>Viridiplantae</taxon>
        <taxon>Streptophyta</taxon>
        <taxon>Embryophyta</taxon>
        <taxon>Tracheophyta</taxon>
        <taxon>Spermatophyta</taxon>
        <taxon>Magnoliopsida</taxon>
        <taxon>eudicotyledons</taxon>
        <taxon>Gunneridae</taxon>
        <taxon>Pentapetalae</taxon>
        <taxon>rosids</taxon>
        <taxon>malvids</taxon>
        <taxon>Malvales</taxon>
        <taxon>Malvaceae</taxon>
        <taxon>Malvoideae</taxon>
        <taxon>Gossypium</taxon>
    </lineage>
</organism>
<proteinExistence type="predicted"/>
<sequence length="82" mass="8973">MAISDDSTGAETSFLKEDGIDGCVDYKGCLVERTNCGGLKSASFIIEIGERFAYSGINSNLVTCLQWFEKRKFPNGPKLLSE</sequence>
<dbReference type="AlphaFoldDB" id="A0A7J9M3C4"/>
<dbReference type="EMBL" id="JABFAF010000009">
    <property type="protein sequence ID" value="MBA0865481.1"/>
    <property type="molecule type" value="Genomic_DNA"/>
</dbReference>
<evidence type="ECO:0000313" key="2">
    <source>
        <dbReference type="Proteomes" id="UP000593576"/>
    </source>
</evidence>
<dbReference type="Proteomes" id="UP000593576">
    <property type="component" value="Unassembled WGS sequence"/>
</dbReference>
<accession>A0A7J9M3C4</accession>
<reference evidence="1 2" key="1">
    <citation type="journal article" date="2019" name="Genome Biol. Evol.">
        <title>Insights into the evolution of the New World diploid cottons (Gossypium, subgenus Houzingenia) based on genome sequencing.</title>
        <authorList>
            <person name="Grover C.E."/>
            <person name="Arick M.A. 2nd"/>
            <person name="Thrash A."/>
            <person name="Conover J.L."/>
            <person name="Sanders W.S."/>
            <person name="Peterson D.G."/>
            <person name="Frelichowski J.E."/>
            <person name="Scheffler J.A."/>
            <person name="Scheffler B.E."/>
            <person name="Wendel J.F."/>
        </authorList>
    </citation>
    <scope>NUCLEOTIDE SEQUENCE [LARGE SCALE GENOMIC DNA]</scope>
    <source>
        <strain evidence="1">1</strain>
        <tissue evidence="1">Leaf</tissue>
    </source>
</reference>
<dbReference type="OrthoDB" id="1898501at2759"/>
<protein>
    <submittedName>
        <fullName evidence="1">Uncharacterized protein</fullName>
    </submittedName>
</protein>
<evidence type="ECO:0000313" key="1">
    <source>
        <dbReference type="EMBL" id="MBA0865481.1"/>
    </source>
</evidence>
<gene>
    <name evidence="1" type="ORF">Goshw_012589</name>
</gene>
<keyword evidence="2" id="KW-1185">Reference proteome</keyword>
<comment type="caution">
    <text evidence="1">The sequence shown here is derived from an EMBL/GenBank/DDBJ whole genome shotgun (WGS) entry which is preliminary data.</text>
</comment>